<gene>
    <name evidence="2" type="ORF">rosag_35430</name>
</gene>
<evidence type="ECO:0000313" key="3">
    <source>
        <dbReference type="Proteomes" id="UP001161325"/>
    </source>
</evidence>
<dbReference type="Pfam" id="PF12275">
    <property type="entry name" value="DUF3616"/>
    <property type="match status" value="1"/>
</dbReference>
<dbReference type="InterPro" id="IPR022060">
    <property type="entry name" value="DUF3616"/>
</dbReference>
<name>A0AA37QIB5_9BACT</name>
<proteinExistence type="predicted"/>
<sequence length="365" mass="39470">MGRQPRQVTLDFSGVAQSDAHAGAHLALSAVACVGDQLWFGADEGTALLRLTRVAPDRWADAVPVPLETLLTLPGDADDEIDVEGIDACDGWLWVTGSHGIRRRKPAKDAPDAERIARLARTSRRGNRHLVARLPLVAQDDAGRRHDVVRAVTAADGVVRRAARLPGTRTRDRLTAALRRDAHLAPFLDIPGKDNGFDVEGLAADGDRLWLGLRGPVLRGRAVVLAVTLDGDADDDTLRLRRASPDGRRYERFFLDLFGLGVRELCWHGDDLLVLAGPTMALGGRCVVVRWRGARRARGDAMVDRDALTVVHELPYGAGSDEGVEHPEGITIVPDASPALLVVHDAPGPRRVRDAVVLADAYPLD</sequence>
<protein>
    <recommendedName>
        <fullName evidence="1">DUF3616 domain-containing protein</fullName>
    </recommendedName>
</protein>
<dbReference type="Proteomes" id="UP001161325">
    <property type="component" value="Unassembled WGS sequence"/>
</dbReference>
<dbReference type="PROSITE" id="PS51257">
    <property type="entry name" value="PROKAR_LIPOPROTEIN"/>
    <property type="match status" value="1"/>
</dbReference>
<evidence type="ECO:0000259" key="1">
    <source>
        <dbReference type="Pfam" id="PF12275"/>
    </source>
</evidence>
<comment type="caution">
    <text evidence="2">The sequence shown here is derived from an EMBL/GenBank/DDBJ whole genome shotgun (WGS) entry which is preliminary data.</text>
</comment>
<dbReference type="AlphaFoldDB" id="A0AA37QIB5"/>
<dbReference type="RefSeq" id="WP_284351478.1">
    <property type="nucleotide sequence ID" value="NZ_BRXS01000005.1"/>
</dbReference>
<evidence type="ECO:0000313" key="2">
    <source>
        <dbReference type="EMBL" id="GLC27030.1"/>
    </source>
</evidence>
<reference evidence="2" key="1">
    <citation type="submission" date="2022-08" db="EMBL/GenBank/DDBJ databases">
        <title>Draft genome sequencing of Roseisolibacter agri AW1220.</title>
        <authorList>
            <person name="Tobiishi Y."/>
            <person name="Tonouchi A."/>
        </authorList>
    </citation>
    <scope>NUCLEOTIDE SEQUENCE</scope>
    <source>
        <strain evidence="2">AW1220</strain>
    </source>
</reference>
<keyword evidence="3" id="KW-1185">Reference proteome</keyword>
<dbReference type="EMBL" id="BRXS01000005">
    <property type="protein sequence ID" value="GLC27030.1"/>
    <property type="molecule type" value="Genomic_DNA"/>
</dbReference>
<accession>A0AA37QIB5</accession>
<organism evidence="2 3">
    <name type="scientific">Roseisolibacter agri</name>
    <dbReference type="NCBI Taxonomy" id="2014610"/>
    <lineage>
        <taxon>Bacteria</taxon>
        <taxon>Pseudomonadati</taxon>
        <taxon>Gemmatimonadota</taxon>
        <taxon>Gemmatimonadia</taxon>
        <taxon>Gemmatimonadales</taxon>
        <taxon>Gemmatimonadaceae</taxon>
        <taxon>Roseisolibacter</taxon>
    </lineage>
</organism>
<feature type="domain" description="DUF3616" evidence="1">
    <location>
        <begin position="28"/>
        <end position="360"/>
    </location>
</feature>